<dbReference type="InParanoid" id="A0A059BNL2"/>
<name>A0A059BNL2_EUCGR</name>
<gene>
    <name evidence="2" type="ORF">EUGRSUZ_F01192</name>
</gene>
<proteinExistence type="predicted"/>
<reference evidence="2" key="1">
    <citation type="submission" date="2013-07" db="EMBL/GenBank/DDBJ databases">
        <title>The genome of Eucalyptus grandis.</title>
        <authorList>
            <person name="Schmutz J."/>
            <person name="Hayes R."/>
            <person name="Myburg A."/>
            <person name="Tuskan G."/>
            <person name="Grattapaglia D."/>
            <person name="Rokhsar D.S."/>
        </authorList>
    </citation>
    <scope>NUCLEOTIDE SEQUENCE</scope>
    <source>
        <tissue evidence="2">Leaf extractions</tissue>
    </source>
</reference>
<evidence type="ECO:0000256" key="1">
    <source>
        <dbReference type="SAM" id="MobiDB-lite"/>
    </source>
</evidence>
<protein>
    <submittedName>
        <fullName evidence="2">Uncharacterized protein</fullName>
    </submittedName>
</protein>
<organism evidence="2">
    <name type="scientific">Eucalyptus grandis</name>
    <name type="common">Flooded gum</name>
    <dbReference type="NCBI Taxonomy" id="71139"/>
    <lineage>
        <taxon>Eukaryota</taxon>
        <taxon>Viridiplantae</taxon>
        <taxon>Streptophyta</taxon>
        <taxon>Embryophyta</taxon>
        <taxon>Tracheophyta</taxon>
        <taxon>Spermatophyta</taxon>
        <taxon>Magnoliopsida</taxon>
        <taxon>eudicotyledons</taxon>
        <taxon>Gunneridae</taxon>
        <taxon>Pentapetalae</taxon>
        <taxon>rosids</taxon>
        <taxon>malvids</taxon>
        <taxon>Myrtales</taxon>
        <taxon>Myrtaceae</taxon>
        <taxon>Myrtoideae</taxon>
        <taxon>Eucalypteae</taxon>
        <taxon>Eucalyptus</taxon>
    </lineage>
</organism>
<sequence length="91" mass="10509">MAELNEARETENDDFFPSNRWRKEKRLSTSSRFLGSKQRKETGLRSKPKTATVGFEAKDTSCARPIAPQTVIIPDKSMRNSQGFYRHLNFN</sequence>
<dbReference type="AlphaFoldDB" id="A0A059BNL2"/>
<accession>A0A059BNL2</accession>
<evidence type="ECO:0000313" key="2">
    <source>
        <dbReference type="EMBL" id="KCW67436.1"/>
    </source>
</evidence>
<dbReference type="EMBL" id="KK198758">
    <property type="protein sequence ID" value="KCW67436.1"/>
    <property type="molecule type" value="Genomic_DNA"/>
</dbReference>
<feature type="region of interest" description="Disordered" evidence="1">
    <location>
        <begin position="27"/>
        <end position="51"/>
    </location>
</feature>
<dbReference type="Gramene" id="KCW67436">
    <property type="protein sequence ID" value="KCW67436"/>
    <property type="gene ID" value="EUGRSUZ_F01192"/>
</dbReference>